<dbReference type="SUPFAM" id="SSF51735">
    <property type="entry name" value="NAD(P)-binding Rossmann-fold domains"/>
    <property type="match status" value="1"/>
</dbReference>
<sequence>MANKKSVRILITGAHGFIGQSMYKFLSQKSEFKITNTNRSQDLRDFEICLKLTKNQDHIYHFAASMGGIGFFSQQHYYPALDNFTIDINLLRAAEANGVKRIFYPSSACAYPVYRMNEGALLSEKMLSEPADPDQMYGWQKLTMLKLLEYSPLDCRVGLLHTIYGPGQSYKGIKAKFPPQIAYKAIVAQKSHEISVWGNGKQTRTFLYINDAVRKIYEVMNKKKYFGPVNIGSSKEVTVNEVVEICCQILNIKPKIIHDLDKPVGPLRRRCSNRKFNQHYKTGEETSLKEGFRRIINHILNTET</sequence>
<dbReference type="PANTHER" id="PTHR43238">
    <property type="entry name" value="GDP-L-FUCOSE SYNTHASE"/>
    <property type="match status" value="1"/>
</dbReference>
<gene>
    <name evidence="2" type="ORF">A2209_04025</name>
</gene>
<evidence type="ECO:0000313" key="2">
    <source>
        <dbReference type="EMBL" id="OGK64841.1"/>
    </source>
</evidence>
<accession>A0A1F7KAG2</accession>
<dbReference type="Gene3D" id="3.90.25.10">
    <property type="entry name" value="UDP-galactose 4-epimerase, domain 1"/>
    <property type="match status" value="1"/>
</dbReference>
<dbReference type="EMBL" id="MGBG01000013">
    <property type="protein sequence ID" value="OGK64841.1"/>
    <property type="molecule type" value="Genomic_DNA"/>
</dbReference>
<dbReference type="GO" id="GO:0050577">
    <property type="term" value="F:GDP-L-fucose synthase activity"/>
    <property type="evidence" value="ECO:0007669"/>
    <property type="project" value="TreeGrafter"/>
</dbReference>
<dbReference type="PANTHER" id="PTHR43238:SF1">
    <property type="entry name" value="GDP-L-FUCOSE SYNTHASE"/>
    <property type="match status" value="1"/>
</dbReference>
<dbReference type="InterPro" id="IPR001509">
    <property type="entry name" value="Epimerase_deHydtase"/>
</dbReference>
<evidence type="ECO:0000313" key="3">
    <source>
        <dbReference type="Proteomes" id="UP000178450"/>
    </source>
</evidence>
<name>A0A1F7KAG2_9BACT</name>
<dbReference type="InterPro" id="IPR036291">
    <property type="entry name" value="NAD(P)-bd_dom_sf"/>
</dbReference>
<dbReference type="AlphaFoldDB" id="A0A1F7KAG2"/>
<proteinExistence type="predicted"/>
<protein>
    <recommendedName>
        <fullName evidence="1">NAD-dependent epimerase/dehydratase domain-containing protein</fullName>
    </recommendedName>
</protein>
<evidence type="ECO:0000259" key="1">
    <source>
        <dbReference type="Pfam" id="PF01370"/>
    </source>
</evidence>
<dbReference type="Gene3D" id="3.40.50.720">
    <property type="entry name" value="NAD(P)-binding Rossmann-like Domain"/>
    <property type="match status" value="1"/>
</dbReference>
<dbReference type="Proteomes" id="UP000178450">
    <property type="component" value="Unassembled WGS sequence"/>
</dbReference>
<reference evidence="2 3" key="1">
    <citation type="journal article" date="2016" name="Nat. Commun.">
        <title>Thousands of microbial genomes shed light on interconnected biogeochemical processes in an aquifer system.</title>
        <authorList>
            <person name="Anantharaman K."/>
            <person name="Brown C.T."/>
            <person name="Hug L.A."/>
            <person name="Sharon I."/>
            <person name="Castelle C.J."/>
            <person name="Probst A.J."/>
            <person name="Thomas B.C."/>
            <person name="Singh A."/>
            <person name="Wilkins M.J."/>
            <person name="Karaoz U."/>
            <person name="Brodie E.L."/>
            <person name="Williams K.H."/>
            <person name="Hubbard S.S."/>
            <person name="Banfield J.F."/>
        </authorList>
    </citation>
    <scope>NUCLEOTIDE SEQUENCE [LARGE SCALE GENOMIC DNA]</scope>
</reference>
<comment type="caution">
    <text evidence="2">The sequence shown here is derived from an EMBL/GenBank/DDBJ whole genome shotgun (WGS) entry which is preliminary data.</text>
</comment>
<dbReference type="Pfam" id="PF01370">
    <property type="entry name" value="Epimerase"/>
    <property type="match status" value="1"/>
</dbReference>
<feature type="domain" description="NAD-dependent epimerase/dehydratase" evidence="1">
    <location>
        <begin position="9"/>
        <end position="232"/>
    </location>
</feature>
<organism evidence="2 3">
    <name type="scientific">Candidatus Roizmanbacteria bacterium RIFOXYA1_FULL_41_12</name>
    <dbReference type="NCBI Taxonomy" id="1802082"/>
    <lineage>
        <taxon>Bacteria</taxon>
        <taxon>Candidatus Roizmaniibacteriota</taxon>
    </lineage>
</organism>